<proteinExistence type="predicted"/>
<evidence type="ECO:0000256" key="1">
    <source>
        <dbReference type="SAM" id="MobiDB-lite"/>
    </source>
</evidence>
<organism evidence="2">
    <name type="scientific">Oryza nivara</name>
    <name type="common">Indian wild rice</name>
    <name type="synonym">Oryza sativa f. spontanea</name>
    <dbReference type="NCBI Taxonomy" id="4536"/>
    <lineage>
        <taxon>Eukaryota</taxon>
        <taxon>Viridiplantae</taxon>
        <taxon>Streptophyta</taxon>
        <taxon>Embryophyta</taxon>
        <taxon>Tracheophyta</taxon>
        <taxon>Spermatophyta</taxon>
        <taxon>Magnoliopsida</taxon>
        <taxon>Liliopsida</taxon>
        <taxon>Poales</taxon>
        <taxon>Poaceae</taxon>
        <taxon>BOP clade</taxon>
        <taxon>Oryzoideae</taxon>
        <taxon>Oryzeae</taxon>
        <taxon>Oryzinae</taxon>
        <taxon>Oryza</taxon>
    </lineage>
</organism>
<dbReference type="AlphaFoldDB" id="A0A0E0HA88"/>
<keyword evidence="3" id="KW-1185">Reference proteome</keyword>
<name>A0A0E0HA88_ORYNI</name>
<evidence type="ECO:0000313" key="3">
    <source>
        <dbReference type="Proteomes" id="UP000006591"/>
    </source>
</evidence>
<dbReference type="Gramene" id="ONIVA05G05420.1">
    <property type="protein sequence ID" value="ONIVA05G05420.1"/>
    <property type="gene ID" value="ONIVA05G05420"/>
</dbReference>
<protein>
    <submittedName>
        <fullName evidence="2">Uncharacterized protein</fullName>
    </submittedName>
</protein>
<reference evidence="2" key="1">
    <citation type="submission" date="2015-04" db="UniProtKB">
        <authorList>
            <consortium name="EnsemblPlants"/>
        </authorList>
    </citation>
    <scope>IDENTIFICATION</scope>
    <source>
        <strain evidence="2">SL10</strain>
    </source>
</reference>
<feature type="region of interest" description="Disordered" evidence="1">
    <location>
        <begin position="1"/>
        <end position="32"/>
    </location>
</feature>
<sequence length="85" mass="9582">MTPGYAWLIIARPPTTPQKRDSENNATTSRHKDAAISHILRKMWFSPKENLPRIKRGTLSGALRGNDTRRHSLCRPSDPLSDAFA</sequence>
<dbReference type="HOGENOM" id="CLU_2516519_0_0_1"/>
<dbReference type="Proteomes" id="UP000006591">
    <property type="component" value="Chromosome 5"/>
</dbReference>
<evidence type="ECO:0000313" key="2">
    <source>
        <dbReference type="EnsemblPlants" id="ONIVA05G05420.1"/>
    </source>
</evidence>
<dbReference type="OMA" id="ILRKMWF"/>
<feature type="region of interest" description="Disordered" evidence="1">
    <location>
        <begin position="56"/>
        <end position="85"/>
    </location>
</feature>
<accession>A0A0E0HA88</accession>
<dbReference type="EnsemblPlants" id="ONIVA05G05420.1">
    <property type="protein sequence ID" value="ONIVA05G05420.1"/>
    <property type="gene ID" value="ONIVA05G05420"/>
</dbReference>
<reference evidence="2" key="2">
    <citation type="submission" date="2018-04" db="EMBL/GenBank/DDBJ databases">
        <title>OnivRS2 (Oryza nivara Reference Sequence Version 2).</title>
        <authorList>
            <person name="Zhang J."/>
            <person name="Kudrna D."/>
            <person name="Lee S."/>
            <person name="Talag J."/>
            <person name="Rajasekar S."/>
            <person name="Welchert J."/>
            <person name="Hsing Y.-I."/>
            <person name="Wing R.A."/>
        </authorList>
    </citation>
    <scope>NUCLEOTIDE SEQUENCE [LARGE SCALE GENOMIC DNA]</scope>
    <source>
        <strain evidence="2">SL10</strain>
    </source>
</reference>